<dbReference type="InterPro" id="IPR005263">
    <property type="entry name" value="DapA"/>
</dbReference>
<evidence type="ECO:0000256" key="5">
    <source>
        <dbReference type="ARBA" id="ARBA00022490"/>
    </source>
</evidence>
<dbReference type="SMART" id="SM01130">
    <property type="entry name" value="DHDPS"/>
    <property type="match status" value="1"/>
</dbReference>
<feature type="active site" description="Schiff-base intermediate with substrate" evidence="14">
    <location>
        <position position="169"/>
    </location>
</feature>
<dbReference type="PIRSF" id="PIRSF001365">
    <property type="entry name" value="DHDPS"/>
    <property type="match status" value="1"/>
</dbReference>
<dbReference type="PANTHER" id="PTHR12128">
    <property type="entry name" value="DIHYDRODIPICOLINATE SYNTHASE"/>
    <property type="match status" value="1"/>
</dbReference>
<keyword evidence="17" id="KW-1185">Reference proteome</keyword>
<keyword evidence="9 13" id="KW-0456">Lyase</keyword>
<evidence type="ECO:0000256" key="1">
    <source>
        <dbReference type="ARBA" id="ARBA00003294"/>
    </source>
</evidence>
<evidence type="ECO:0000256" key="13">
    <source>
        <dbReference type="PIRNR" id="PIRNR001365"/>
    </source>
</evidence>
<dbReference type="PROSITE" id="PS00665">
    <property type="entry name" value="DHDPS_1"/>
    <property type="match status" value="1"/>
</dbReference>
<dbReference type="Proteomes" id="UP000537141">
    <property type="component" value="Unassembled WGS sequence"/>
</dbReference>
<dbReference type="PANTHER" id="PTHR12128:SF66">
    <property type="entry name" value="4-HYDROXY-2-OXOGLUTARATE ALDOLASE, MITOCHONDRIAL"/>
    <property type="match status" value="1"/>
</dbReference>
<dbReference type="PRINTS" id="PR00146">
    <property type="entry name" value="DHPICSNTHASE"/>
</dbReference>
<evidence type="ECO:0000256" key="7">
    <source>
        <dbReference type="ARBA" id="ARBA00022915"/>
    </source>
</evidence>
<accession>A0A7X0NHU2</accession>
<name>A0A7X0NHU2_9GAMM</name>
<evidence type="ECO:0000256" key="9">
    <source>
        <dbReference type="ARBA" id="ARBA00023239"/>
    </source>
</evidence>
<evidence type="ECO:0000256" key="3">
    <source>
        <dbReference type="ARBA" id="ARBA00007592"/>
    </source>
</evidence>
<evidence type="ECO:0000256" key="2">
    <source>
        <dbReference type="ARBA" id="ARBA00005120"/>
    </source>
</evidence>
<dbReference type="AlphaFoldDB" id="A0A7X0NHU2"/>
<protein>
    <recommendedName>
        <fullName evidence="4 12">4-hydroxy-tetrahydrodipicolinate synthase</fullName>
        <ecNumber evidence="4 12">4.3.3.7</ecNumber>
    </recommendedName>
</protein>
<dbReference type="RefSeq" id="WP_184424487.1">
    <property type="nucleotide sequence ID" value="NZ_AP027362.1"/>
</dbReference>
<sequence length="308" mass="33727">MNQTTQIHSIDTTTLWTALITPFDNKGNVDFHSLKLNAQRQNTAGNGLLLLGSTGEGIALTAKEQFTIVEFVAQLSLDVPIMVAVGGYNLTEQLAWISRCNELAINAYLLGTPIYARPGPVGQTRWFSALLDKSNYPCMLYNVPSRSGIAIPTTTAKQLQHHKNCWALKEASGNLSTFLSYKQHCPKIRLFSGEDAMMPYLAGAAVAGLVSVASNVWPEATQRYVNLTLSGQYQGLFPLWQNAVDALFQVSNPIPVKVLMAQNAMISTPTLRAPLTEHELAANNGLVDVDQLINQWLRTQSQQVIGVK</sequence>
<feature type="binding site" evidence="15">
    <location>
        <position position="210"/>
    </location>
    <ligand>
        <name>pyruvate</name>
        <dbReference type="ChEBI" id="CHEBI:15361"/>
    </ligand>
</feature>
<dbReference type="InterPro" id="IPR020625">
    <property type="entry name" value="Schiff_base-form_aldolases_AS"/>
</dbReference>
<evidence type="ECO:0000313" key="16">
    <source>
        <dbReference type="EMBL" id="MBB6543708.1"/>
    </source>
</evidence>
<keyword evidence="7" id="KW-0220">Diaminopimelate biosynthesis</keyword>
<evidence type="ECO:0000256" key="6">
    <source>
        <dbReference type="ARBA" id="ARBA00022605"/>
    </source>
</evidence>
<keyword evidence="5" id="KW-0963">Cytoplasm</keyword>
<evidence type="ECO:0000256" key="14">
    <source>
        <dbReference type="PIRSR" id="PIRSR001365-1"/>
    </source>
</evidence>
<dbReference type="GO" id="GO:0009089">
    <property type="term" value="P:lysine biosynthetic process via diaminopimelate"/>
    <property type="evidence" value="ECO:0007669"/>
    <property type="project" value="UniProtKB-UniRule"/>
</dbReference>
<dbReference type="InterPro" id="IPR002220">
    <property type="entry name" value="DapA-like"/>
</dbReference>
<dbReference type="GO" id="GO:0019877">
    <property type="term" value="P:diaminopimelate biosynthetic process"/>
    <property type="evidence" value="ECO:0007669"/>
    <property type="project" value="UniProtKB-KW"/>
</dbReference>
<evidence type="ECO:0000256" key="10">
    <source>
        <dbReference type="ARBA" id="ARBA00023270"/>
    </source>
</evidence>
<dbReference type="NCBIfam" id="TIGR00674">
    <property type="entry name" value="dapA"/>
    <property type="match status" value="1"/>
</dbReference>
<evidence type="ECO:0000256" key="11">
    <source>
        <dbReference type="ARBA" id="ARBA00047836"/>
    </source>
</evidence>
<dbReference type="InterPro" id="IPR020624">
    <property type="entry name" value="Schiff_base-form_aldolases_CS"/>
</dbReference>
<evidence type="ECO:0000256" key="12">
    <source>
        <dbReference type="NCBIfam" id="TIGR00674"/>
    </source>
</evidence>
<gene>
    <name evidence="16" type="ORF">HNQ55_002229</name>
</gene>
<keyword evidence="6" id="KW-0028">Amino-acid biosynthesis</keyword>
<evidence type="ECO:0000256" key="15">
    <source>
        <dbReference type="PIRSR" id="PIRSR001365-2"/>
    </source>
</evidence>
<comment type="pathway">
    <text evidence="2">Amino-acid biosynthesis; L-lysine biosynthesis via DAP pathway; (S)-tetrahydrodipicolinate from L-aspartate: step 3/4.</text>
</comment>
<keyword evidence="10" id="KW-0704">Schiff base</keyword>
<feature type="binding site" evidence="15">
    <location>
        <position position="54"/>
    </location>
    <ligand>
        <name>pyruvate</name>
        <dbReference type="ChEBI" id="CHEBI:15361"/>
    </ligand>
</feature>
<dbReference type="Pfam" id="PF00701">
    <property type="entry name" value="DHDPS"/>
    <property type="match status" value="1"/>
</dbReference>
<dbReference type="GO" id="GO:0008840">
    <property type="term" value="F:4-hydroxy-tetrahydrodipicolinate synthase activity"/>
    <property type="evidence" value="ECO:0007669"/>
    <property type="project" value="UniProtKB-UniRule"/>
</dbReference>
<dbReference type="GO" id="GO:0005829">
    <property type="term" value="C:cytosol"/>
    <property type="evidence" value="ECO:0007669"/>
    <property type="project" value="TreeGrafter"/>
</dbReference>
<comment type="similarity">
    <text evidence="3 13">Belongs to the DapA family.</text>
</comment>
<comment type="function">
    <text evidence="1">Catalyzes the condensation of (S)-aspartate-beta-semialdehyde [(S)-ASA] and pyruvate to 4-hydroxy-tetrahydrodipicolinate (HTPA).</text>
</comment>
<keyword evidence="8" id="KW-0457">Lysine biosynthesis</keyword>
<comment type="caution">
    <text evidence="16">The sequence shown here is derived from an EMBL/GenBank/DDBJ whole genome shotgun (WGS) entry which is preliminary data.</text>
</comment>
<dbReference type="EC" id="4.3.3.7" evidence="4 12"/>
<feature type="active site" description="Proton donor/acceptor" evidence="14">
    <location>
        <position position="141"/>
    </location>
</feature>
<evidence type="ECO:0000256" key="8">
    <source>
        <dbReference type="ARBA" id="ARBA00023154"/>
    </source>
</evidence>
<organism evidence="16 17">
    <name type="scientific">Thalassotalea piscium</name>
    <dbReference type="NCBI Taxonomy" id="1230533"/>
    <lineage>
        <taxon>Bacteria</taxon>
        <taxon>Pseudomonadati</taxon>
        <taxon>Pseudomonadota</taxon>
        <taxon>Gammaproteobacteria</taxon>
        <taxon>Alteromonadales</taxon>
        <taxon>Colwelliaceae</taxon>
        <taxon>Thalassotalea</taxon>
    </lineage>
</organism>
<dbReference type="InterPro" id="IPR013785">
    <property type="entry name" value="Aldolase_TIM"/>
</dbReference>
<dbReference type="SUPFAM" id="SSF51569">
    <property type="entry name" value="Aldolase"/>
    <property type="match status" value="1"/>
</dbReference>
<dbReference type="EMBL" id="JACHHU010000018">
    <property type="protein sequence ID" value="MBB6543708.1"/>
    <property type="molecule type" value="Genomic_DNA"/>
</dbReference>
<dbReference type="UniPathway" id="UPA00034">
    <property type="reaction ID" value="UER00017"/>
</dbReference>
<evidence type="ECO:0000256" key="4">
    <source>
        <dbReference type="ARBA" id="ARBA00012086"/>
    </source>
</evidence>
<evidence type="ECO:0000313" key="17">
    <source>
        <dbReference type="Proteomes" id="UP000537141"/>
    </source>
</evidence>
<reference evidence="16 17" key="1">
    <citation type="submission" date="2020-08" db="EMBL/GenBank/DDBJ databases">
        <title>Genomic Encyclopedia of Type Strains, Phase IV (KMG-IV): sequencing the most valuable type-strain genomes for metagenomic binning, comparative biology and taxonomic classification.</title>
        <authorList>
            <person name="Goeker M."/>
        </authorList>
    </citation>
    <scope>NUCLEOTIDE SEQUENCE [LARGE SCALE GENOMIC DNA]</scope>
    <source>
        <strain evidence="16 17">DSM 26287</strain>
    </source>
</reference>
<dbReference type="Gene3D" id="3.20.20.70">
    <property type="entry name" value="Aldolase class I"/>
    <property type="match status" value="1"/>
</dbReference>
<comment type="catalytic activity">
    <reaction evidence="11">
        <text>L-aspartate 4-semialdehyde + pyruvate = (2S,4S)-4-hydroxy-2,3,4,5-tetrahydrodipicolinate + H2O + H(+)</text>
        <dbReference type="Rhea" id="RHEA:34171"/>
        <dbReference type="ChEBI" id="CHEBI:15361"/>
        <dbReference type="ChEBI" id="CHEBI:15377"/>
        <dbReference type="ChEBI" id="CHEBI:15378"/>
        <dbReference type="ChEBI" id="CHEBI:67139"/>
        <dbReference type="ChEBI" id="CHEBI:537519"/>
        <dbReference type="EC" id="4.3.3.7"/>
    </reaction>
</comment>
<dbReference type="PROSITE" id="PS00666">
    <property type="entry name" value="DHDPS_2"/>
    <property type="match status" value="1"/>
</dbReference>
<proteinExistence type="inferred from homology"/>